<gene>
    <name evidence="1" type="ORF">RRG08_038041</name>
</gene>
<sequence>MNVITSAKKKREKGRDMTGLQDCLSSRLLHTEFPFQNKHTVDRNLLKVFFWTFAQVTITDVRWHETSQESLLLSPSTDSLVARLVDSVRLSSDHAAVPGRTIICSNTASRSVTSSHP</sequence>
<keyword evidence="2" id="KW-1185">Reference proteome</keyword>
<proteinExistence type="predicted"/>
<dbReference type="AlphaFoldDB" id="A0AAE0ZZI3"/>
<name>A0AAE0ZZI3_9GAST</name>
<protein>
    <submittedName>
        <fullName evidence="1">Uncharacterized protein</fullName>
    </submittedName>
</protein>
<accession>A0AAE0ZZI3</accession>
<organism evidence="1 2">
    <name type="scientific">Elysia crispata</name>
    <name type="common">lettuce slug</name>
    <dbReference type="NCBI Taxonomy" id="231223"/>
    <lineage>
        <taxon>Eukaryota</taxon>
        <taxon>Metazoa</taxon>
        <taxon>Spiralia</taxon>
        <taxon>Lophotrochozoa</taxon>
        <taxon>Mollusca</taxon>
        <taxon>Gastropoda</taxon>
        <taxon>Heterobranchia</taxon>
        <taxon>Euthyneura</taxon>
        <taxon>Panpulmonata</taxon>
        <taxon>Sacoglossa</taxon>
        <taxon>Placobranchoidea</taxon>
        <taxon>Plakobranchidae</taxon>
        <taxon>Elysia</taxon>
    </lineage>
</organism>
<evidence type="ECO:0000313" key="1">
    <source>
        <dbReference type="EMBL" id="KAK3777791.1"/>
    </source>
</evidence>
<dbReference type="EMBL" id="JAWDGP010003058">
    <property type="protein sequence ID" value="KAK3777791.1"/>
    <property type="molecule type" value="Genomic_DNA"/>
</dbReference>
<evidence type="ECO:0000313" key="2">
    <source>
        <dbReference type="Proteomes" id="UP001283361"/>
    </source>
</evidence>
<dbReference type="Proteomes" id="UP001283361">
    <property type="component" value="Unassembled WGS sequence"/>
</dbReference>
<reference evidence="1" key="1">
    <citation type="journal article" date="2023" name="G3 (Bethesda)">
        <title>A reference genome for the long-term kleptoplast-retaining sea slug Elysia crispata morphotype clarki.</title>
        <authorList>
            <person name="Eastman K.E."/>
            <person name="Pendleton A.L."/>
            <person name="Shaikh M.A."/>
            <person name="Suttiyut T."/>
            <person name="Ogas R."/>
            <person name="Tomko P."/>
            <person name="Gavelis G."/>
            <person name="Widhalm J.R."/>
            <person name="Wisecaver J.H."/>
        </authorList>
    </citation>
    <scope>NUCLEOTIDE SEQUENCE</scope>
    <source>
        <strain evidence="1">ECLA1</strain>
    </source>
</reference>
<comment type="caution">
    <text evidence="1">The sequence shown here is derived from an EMBL/GenBank/DDBJ whole genome shotgun (WGS) entry which is preliminary data.</text>
</comment>